<dbReference type="InterPro" id="IPR036513">
    <property type="entry name" value="STAS_dom_sf"/>
</dbReference>
<dbReference type="PROSITE" id="PS50113">
    <property type="entry name" value="PAC"/>
    <property type="match status" value="1"/>
</dbReference>
<dbReference type="PATRIC" id="fig|1441095.3.peg.3248"/>
<dbReference type="InterPro" id="IPR000014">
    <property type="entry name" value="PAS"/>
</dbReference>
<dbReference type="SMART" id="SM00091">
    <property type="entry name" value="PAS"/>
    <property type="match status" value="1"/>
</dbReference>
<feature type="domain" description="STAS" evidence="6">
    <location>
        <begin position="147"/>
        <end position="258"/>
    </location>
</feature>
<dbReference type="InterPro" id="IPR000700">
    <property type="entry name" value="PAS-assoc_C"/>
</dbReference>
<reference evidence="7 8" key="2">
    <citation type="journal article" date="2016" name="Int. J. Syst. Evol. Microbiol.">
        <title>Bacillus gobiensis sp. nov., isolated from a soil sample.</title>
        <authorList>
            <person name="Liu B."/>
            <person name="Liu G.H."/>
            <person name="Cetin S."/>
            <person name="Schumann P."/>
            <person name="Pan Z.Z."/>
            <person name="Chen Q.Q."/>
        </authorList>
    </citation>
    <scope>NUCLEOTIDE SEQUENCE [LARGE SCALE GENOMIC DNA]</scope>
    <source>
        <strain evidence="7 8">FJAT-4402</strain>
    </source>
</reference>
<dbReference type="Pfam" id="PF13426">
    <property type="entry name" value="PAS_9"/>
    <property type="match status" value="1"/>
</dbReference>
<keyword evidence="7" id="KW-0223">Dioxygenase</keyword>
<evidence type="ECO:0000259" key="5">
    <source>
        <dbReference type="PROSITE" id="PS50113"/>
    </source>
</evidence>
<proteinExistence type="predicted"/>
<protein>
    <submittedName>
        <fullName evidence="7">Biphenyl 2,3-dioxygenase</fullName>
    </submittedName>
</protein>
<keyword evidence="2" id="KW-0288">FMN</keyword>
<dbReference type="OrthoDB" id="9812260at2"/>
<organism evidence="7 8">
    <name type="scientific">Bacillus gobiensis</name>
    <dbReference type="NCBI Taxonomy" id="1441095"/>
    <lineage>
        <taxon>Bacteria</taxon>
        <taxon>Bacillati</taxon>
        <taxon>Bacillota</taxon>
        <taxon>Bacilli</taxon>
        <taxon>Bacillales</taxon>
        <taxon>Bacillaceae</taxon>
        <taxon>Bacillus</taxon>
    </lineage>
</organism>
<dbReference type="CDD" id="cd07041">
    <property type="entry name" value="STAS_RsbR_RsbS_like"/>
    <property type="match status" value="1"/>
</dbReference>
<reference evidence="8" key="1">
    <citation type="submission" date="2015-08" db="EMBL/GenBank/DDBJ databases">
        <title>Genome sequencing project for genomic taxonomy and phylogenomics of Bacillus-like bacteria.</title>
        <authorList>
            <person name="Liu B."/>
            <person name="Wang J."/>
            <person name="Zhu Y."/>
            <person name="Liu G."/>
            <person name="Chen Q."/>
            <person name="Chen Z."/>
            <person name="Lan J."/>
            <person name="Che J."/>
            <person name="Ge C."/>
            <person name="Shi H."/>
            <person name="Pan Z."/>
            <person name="Liu X."/>
        </authorList>
    </citation>
    <scope>NUCLEOTIDE SEQUENCE [LARGE SCALE GENOMIC DNA]</scope>
    <source>
        <strain evidence="8">FJAT-4402</strain>
    </source>
</reference>
<feature type="domain" description="PAC" evidence="5">
    <location>
        <begin position="84"/>
        <end position="138"/>
    </location>
</feature>
<feature type="domain" description="PAS" evidence="4">
    <location>
        <begin position="10"/>
        <end position="59"/>
    </location>
</feature>
<dbReference type="Proteomes" id="UP000067625">
    <property type="component" value="Chromosome"/>
</dbReference>
<dbReference type="RefSeq" id="WP_053604501.1">
    <property type="nucleotide sequence ID" value="NZ_CP012600.1"/>
</dbReference>
<dbReference type="InterPro" id="IPR001610">
    <property type="entry name" value="PAC"/>
</dbReference>
<keyword evidence="7" id="KW-0560">Oxidoreductase</keyword>
<dbReference type="NCBIfam" id="TIGR00229">
    <property type="entry name" value="sensory_box"/>
    <property type="match status" value="1"/>
</dbReference>
<keyword evidence="1" id="KW-0285">Flavoprotein</keyword>
<name>A0A0M3RA74_9BACI</name>
<evidence type="ECO:0000256" key="2">
    <source>
        <dbReference type="ARBA" id="ARBA00022643"/>
    </source>
</evidence>
<dbReference type="SMART" id="SM00086">
    <property type="entry name" value="PAC"/>
    <property type="match status" value="1"/>
</dbReference>
<dbReference type="PROSITE" id="PS50112">
    <property type="entry name" value="PAS"/>
    <property type="match status" value="1"/>
</dbReference>
<dbReference type="GO" id="GO:0051213">
    <property type="term" value="F:dioxygenase activity"/>
    <property type="evidence" value="ECO:0007669"/>
    <property type="project" value="UniProtKB-KW"/>
</dbReference>
<evidence type="ECO:0000256" key="3">
    <source>
        <dbReference type="ARBA" id="ARBA00022991"/>
    </source>
</evidence>
<dbReference type="PROSITE" id="PS50801">
    <property type="entry name" value="STAS"/>
    <property type="match status" value="1"/>
</dbReference>
<evidence type="ECO:0000313" key="8">
    <source>
        <dbReference type="Proteomes" id="UP000067625"/>
    </source>
</evidence>
<dbReference type="CDD" id="cd00130">
    <property type="entry name" value="PAS"/>
    <property type="match status" value="1"/>
</dbReference>
<accession>A0A0M3RA74</accession>
<dbReference type="EMBL" id="CP012600">
    <property type="protein sequence ID" value="ALC82692.1"/>
    <property type="molecule type" value="Genomic_DNA"/>
</dbReference>
<dbReference type="InterPro" id="IPR002645">
    <property type="entry name" value="STAS_dom"/>
</dbReference>
<dbReference type="PANTHER" id="PTHR47429">
    <property type="entry name" value="PROTEIN TWIN LOV 1"/>
    <property type="match status" value="1"/>
</dbReference>
<evidence type="ECO:0000256" key="1">
    <source>
        <dbReference type="ARBA" id="ARBA00022630"/>
    </source>
</evidence>
<keyword evidence="3" id="KW-0157">Chromophore</keyword>
<gene>
    <name evidence="7" type="ORF">AM592_14715</name>
</gene>
<dbReference type="SUPFAM" id="SSF52091">
    <property type="entry name" value="SpoIIaa-like"/>
    <property type="match status" value="1"/>
</dbReference>
<evidence type="ECO:0000313" key="7">
    <source>
        <dbReference type="EMBL" id="ALC82692.1"/>
    </source>
</evidence>
<sequence length="259" mass="29399">MNLESDTPKNQKLINKALDYAEVGVTITDPTLEDNPIVYVNNGFLKMTGYSEEELIGKNCRLLQGQGTDKESVRKIREAIDNRNSIKTQLLNYRKDGTEFWNELTIEPLWMEEEGKLYFVGLQKDVTEDINRQKQLSEFTDEMYKLSTPIVPVRDGLSILPIIGTLTEVRFENLISTVSTYITDAKDDYFIIDLSGLVEVDSFVADAIFKLNNLINLTGTELIVTGIKPNLAMAMAQLHVEFKSLKTYMNVKSALKQIK</sequence>
<dbReference type="PANTHER" id="PTHR47429:SF2">
    <property type="entry name" value="PROTEIN TWIN LOV 1"/>
    <property type="match status" value="1"/>
</dbReference>
<dbReference type="InterPro" id="IPR035965">
    <property type="entry name" value="PAS-like_dom_sf"/>
</dbReference>
<dbReference type="Gene3D" id="3.30.750.24">
    <property type="entry name" value="STAS domain"/>
    <property type="match status" value="1"/>
</dbReference>
<dbReference type="SUPFAM" id="SSF55785">
    <property type="entry name" value="PYP-like sensor domain (PAS domain)"/>
    <property type="match status" value="1"/>
</dbReference>
<evidence type="ECO:0000259" key="4">
    <source>
        <dbReference type="PROSITE" id="PS50112"/>
    </source>
</evidence>
<keyword evidence="8" id="KW-1185">Reference proteome</keyword>
<dbReference type="Pfam" id="PF01740">
    <property type="entry name" value="STAS"/>
    <property type="match status" value="1"/>
</dbReference>
<dbReference type="AlphaFoldDB" id="A0A0M3RA74"/>
<dbReference type="Gene3D" id="3.30.450.20">
    <property type="entry name" value="PAS domain"/>
    <property type="match status" value="1"/>
</dbReference>
<evidence type="ECO:0000259" key="6">
    <source>
        <dbReference type="PROSITE" id="PS50801"/>
    </source>
</evidence>
<dbReference type="STRING" id="1441095.AM592_14715"/>